<dbReference type="CDD" id="cd00093">
    <property type="entry name" value="HTH_XRE"/>
    <property type="match status" value="1"/>
</dbReference>
<dbReference type="AlphaFoldDB" id="A0A7V2T0H3"/>
<gene>
    <name evidence="2" type="ORF">ENJ51_08490</name>
</gene>
<protein>
    <submittedName>
        <fullName evidence="2">XRE family transcriptional regulator</fullName>
    </submittedName>
</protein>
<comment type="caution">
    <text evidence="2">The sequence shown here is derived from an EMBL/GenBank/DDBJ whole genome shotgun (WGS) entry which is preliminary data.</text>
</comment>
<dbReference type="InterPro" id="IPR010982">
    <property type="entry name" value="Lambda_DNA-bd_dom_sf"/>
</dbReference>
<dbReference type="SMART" id="SM00530">
    <property type="entry name" value="HTH_XRE"/>
    <property type="match status" value="1"/>
</dbReference>
<organism evidence="2">
    <name type="scientific">Leucothrix mucor</name>
    <dbReference type="NCBI Taxonomy" id="45248"/>
    <lineage>
        <taxon>Bacteria</taxon>
        <taxon>Pseudomonadati</taxon>
        <taxon>Pseudomonadota</taxon>
        <taxon>Gammaproteobacteria</taxon>
        <taxon>Thiotrichales</taxon>
        <taxon>Thiotrichaceae</taxon>
        <taxon>Leucothrix</taxon>
    </lineage>
</organism>
<dbReference type="Pfam" id="PF12844">
    <property type="entry name" value="HTH_19"/>
    <property type="match status" value="1"/>
</dbReference>
<dbReference type="SUPFAM" id="SSF47413">
    <property type="entry name" value="lambda repressor-like DNA-binding domains"/>
    <property type="match status" value="1"/>
</dbReference>
<accession>A0A7V2T0H3</accession>
<evidence type="ECO:0000259" key="1">
    <source>
        <dbReference type="PROSITE" id="PS50943"/>
    </source>
</evidence>
<evidence type="ECO:0000313" key="2">
    <source>
        <dbReference type="EMBL" id="HFC92834.1"/>
    </source>
</evidence>
<name>A0A7V2T0H3_LEUMU</name>
<reference evidence="2" key="1">
    <citation type="journal article" date="2020" name="mSystems">
        <title>Genome- and Community-Level Interaction Insights into Carbon Utilization and Element Cycling Functions of Hydrothermarchaeota in Hydrothermal Sediment.</title>
        <authorList>
            <person name="Zhou Z."/>
            <person name="Liu Y."/>
            <person name="Xu W."/>
            <person name="Pan J."/>
            <person name="Luo Z.H."/>
            <person name="Li M."/>
        </authorList>
    </citation>
    <scope>NUCLEOTIDE SEQUENCE [LARGE SCALE GENOMIC DNA]</scope>
    <source>
        <strain evidence="2">HyVt-493</strain>
    </source>
</reference>
<sequence length="80" mass="9239">MLDTISQTIRTQRKQRGWTQQHLANICHLDRTTIGALERNDYQDLGIRKVERVLLQFGMTLDCKSIGLPTLDDLQNEQGK</sequence>
<dbReference type="PROSITE" id="PS50943">
    <property type="entry name" value="HTH_CROC1"/>
    <property type="match status" value="1"/>
</dbReference>
<dbReference type="InterPro" id="IPR001387">
    <property type="entry name" value="Cro/C1-type_HTH"/>
</dbReference>
<proteinExistence type="predicted"/>
<dbReference type="GO" id="GO:0003677">
    <property type="term" value="F:DNA binding"/>
    <property type="evidence" value="ECO:0007669"/>
    <property type="project" value="InterPro"/>
</dbReference>
<dbReference type="Proteomes" id="UP000885750">
    <property type="component" value="Unassembled WGS sequence"/>
</dbReference>
<feature type="domain" description="HTH cro/C1-type" evidence="1">
    <location>
        <begin position="9"/>
        <end position="64"/>
    </location>
</feature>
<dbReference type="EMBL" id="DRMS01000319">
    <property type="protein sequence ID" value="HFC92834.1"/>
    <property type="molecule type" value="Genomic_DNA"/>
</dbReference>
<dbReference type="Gene3D" id="1.10.260.40">
    <property type="entry name" value="lambda repressor-like DNA-binding domains"/>
    <property type="match status" value="1"/>
</dbReference>